<keyword evidence="3" id="KW-1185">Reference proteome</keyword>
<sequence length="185" mass="20306">MANIGFFDPSTVPPQQDFTPIPAGEYVAQIVDSEMKATKTNNGQYLNLTYSVLDGPYKGRLLWTRLNLDNPSAQTVQIAQQQLAAILHAVGLGPINDSAQLHHKPHLIRVEFVPAGRDRKGNIRERDSNEIRGWKKLEGQAPAGAGAQAQQQMPLQHQQPTQNQVPQQQPPQPAVSAGGRPAWAR</sequence>
<feature type="region of interest" description="Disordered" evidence="1">
    <location>
        <begin position="119"/>
        <end position="185"/>
    </location>
</feature>
<dbReference type="EMBL" id="JANFQO010000008">
    <property type="protein sequence ID" value="MCQ4165107.1"/>
    <property type="molecule type" value="Genomic_DNA"/>
</dbReference>
<dbReference type="Pfam" id="PF05037">
    <property type="entry name" value="DUF669"/>
    <property type="match status" value="1"/>
</dbReference>
<organism evidence="2 3">
    <name type="scientific">Tahibacter harae</name>
    <dbReference type="NCBI Taxonomy" id="2963937"/>
    <lineage>
        <taxon>Bacteria</taxon>
        <taxon>Pseudomonadati</taxon>
        <taxon>Pseudomonadota</taxon>
        <taxon>Gammaproteobacteria</taxon>
        <taxon>Lysobacterales</taxon>
        <taxon>Rhodanobacteraceae</taxon>
        <taxon>Tahibacter</taxon>
    </lineage>
</organism>
<comment type="caution">
    <text evidence="2">The sequence shown here is derived from an EMBL/GenBank/DDBJ whole genome shotgun (WGS) entry which is preliminary data.</text>
</comment>
<evidence type="ECO:0000313" key="2">
    <source>
        <dbReference type="EMBL" id="MCQ4165107.1"/>
    </source>
</evidence>
<evidence type="ECO:0000313" key="3">
    <source>
        <dbReference type="Proteomes" id="UP001165498"/>
    </source>
</evidence>
<feature type="compositionally biased region" description="Low complexity" evidence="1">
    <location>
        <begin position="139"/>
        <end position="167"/>
    </location>
</feature>
<reference evidence="2" key="1">
    <citation type="submission" date="2022-07" db="EMBL/GenBank/DDBJ databases">
        <title>Tahibacter sp., a new gammaproteobacterium isolated from the silt sample collected at pig farm.</title>
        <authorList>
            <person name="Chen H."/>
        </authorList>
    </citation>
    <scope>NUCLEOTIDE SEQUENCE</scope>
    <source>
        <strain evidence="2">P2K</strain>
    </source>
</reference>
<protein>
    <submittedName>
        <fullName evidence="2">DUF669 domain-containing protein</fullName>
    </submittedName>
</protein>
<proteinExistence type="predicted"/>
<gene>
    <name evidence="2" type="ORF">NM961_10340</name>
</gene>
<evidence type="ECO:0000256" key="1">
    <source>
        <dbReference type="SAM" id="MobiDB-lite"/>
    </source>
</evidence>
<accession>A0ABT1QS68</accession>
<name>A0ABT1QS68_9GAMM</name>
<dbReference type="InterPro" id="IPR007731">
    <property type="entry name" value="DUF669"/>
</dbReference>
<dbReference type="Proteomes" id="UP001165498">
    <property type="component" value="Unassembled WGS sequence"/>
</dbReference>
<feature type="compositionally biased region" description="Basic and acidic residues" evidence="1">
    <location>
        <begin position="119"/>
        <end position="138"/>
    </location>
</feature>
<dbReference type="RefSeq" id="WP_255914171.1">
    <property type="nucleotide sequence ID" value="NZ_JANFQO010000008.1"/>
</dbReference>